<dbReference type="EMBL" id="CP002903">
    <property type="protein sequence ID" value="AEJ62127.1"/>
    <property type="molecule type" value="Genomic_DNA"/>
</dbReference>
<evidence type="ECO:0000313" key="2">
    <source>
        <dbReference type="Proteomes" id="UP000007254"/>
    </source>
</evidence>
<dbReference type="HOGENOM" id="CLU_871280_0_0_12"/>
<protein>
    <submittedName>
        <fullName evidence="1">Uncharacterized protein</fullName>
    </submittedName>
</protein>
<accession>G0GD52</accession>
<evidence type="ECO:0000313" key="1">
    <source>
        <dbReference type="EMBL" id="AEJ62127.1"/>
    </source>
</evidence>
<reference evidence="1 2" key="1">
    <citation type="submission" date="2011-06" db="EMBL/GenBank/DDBJ databases">
        <title>The complete genome of Spirochaeta thermophila DSM 6578.</title>
        <authorList>
            <consortium name="US DOE Joint Genome Institute (JGI-PGF)"/>
            <person name="Lucas S."/>
            <person name="Lapidus A."/>
            <person name="Bruce D."/>
            <person name="Goodwin L."/>
            <person name="Pitluck S."/>
            <person name="Peters L."/>
            <person name="Kyrpides N."/>
            <person name="Mavromatis K."/>
            <person name="Ivanova N."/>
            <person name="Mikailova N."/>
            <person name="Pagani I."/>
            <person name="Chertkov O."/>
            <person name="Detter J.C."/>
            <person name="Tapia R."/>
            <person name="Han C."/>
            <person name="Land M."/>
            <person name="Hauser L."/>
            <person name="Markowitz V."/>
            <person name="Cheng J.-F."/>
            <person name="Hugenholtz P."/>
            <person name="Woyke T."/>
            <person name="Wu D."/>
            <person name="Spring S."/>
            <person name="Merkhoffer B."/>
            <person name="Schneider S."/>
            <person name="Klenk H.-P."/>
            <person name="Eisen J.A."/>
        </authorList>
    </citation>
    <scope>NUCLEOTIDE SEQUENCE [LARGE SCALE GENOMIC DNA]</scope>
    <source>
        <strain evidence="2">ATCC 700085 / DSM 6578 / Z-1203</strain>
    </source>
</reference>
<dbReference type="KEGG" id="stq:Spith_1869"/>
<organism evidence="1 2">
    <name type="scientific">Winmispira thermophila (strain ATCC 700085 / DSM 6578 / Z-1203)</name>
    <name type="common">Spirochaeta thermophila</name>
    <dbReference type="NCBI Taxonomy" id="869211"/>
    <lineage>
        <taxon>Bacteria</taxon>
        <taxon>Pseudomonadati</taxon>
        <taxon>Spirochaetota</taxon>
        <taxon>Spirochaetia</taxon>
        <taxon>Winmispirales</taxon>
        <taxon>Winmispiraceae</taxon>
        <taxon>Winmispira</taxon>
    </lineage>
</organism>
<sequence length="319" mass="34014">MWVGVVLVVYAGEGSLTVWQDVEGGFGVRVGVDEGGWRGMVWEGEEGWKAGVAGPVGCAGPLQREGLLASLWNPFGWGWDEGRIRRVVPVRLDGARVPVGREGVAVWVPGGSVGCFGWGDGGSEVWGVWLGLGDEGGGVEVVGVRVRWEGEEWGEGWWVEEPVVGVGGGVYGGVRGWVQGGGVMGYGEVGWGVPGEGPVGWYGRGGGRWEWGWGWGWLVGVWGRDWVGCDGEWEGEGRRVWWGGGWRGRSGRRGWAGSGGRCGWAGRGSGGGWRVRWEGVWCGCGGRGRCGEGGGGWRGGRWRRGSGGCGGRGWRRGRW</sequence>
<gene>
    <name evidence="1" type="ordered locus">Spith_1869</name>
</gene>
<name>G0GD52_WINT7</name>
<keyword evidence="2" id="KW-1185">Reference proteome</keyword>
<dbReference type="AlphaFoldDB" id="G0GD52"/>
<dbReference type="Proteomes" id="UP000007254">
    <property type="component" value="Chromosome"/>
</dbReference>
<proteinExistence type="predicted"/>